<dbReference type="GO" id="GO:0044281">
    <property type="term" value="P:small molecule metabolic process"/>
    <property type="evidence" value="ECO:0007669"/>
    <property type="project" value="UniProtKB-ARBA"/>
</dbReference>
<sequence>MLSNSSADHQRRKLDAIGLLSYFGDRLVCSDQYGAAKPAPSIVLTDCTSLGLQTHEVAYIGDEYELDAIGAQPAGPHA</sequence>
<dbReference type="Proteomes" id="UP000308760">
    <property type="component" value="Unassembled WGS sequence"/>
</dbReference>
<dbReference type="RefSeq" id="WP_136535584.1">
    <property type="nucleotide sequence ID" value="NZ_STGY01000057.1"/>
</dbReference>
<gene>
    <name evidence="4" type="ORF">FAB82_15950</name>
</gene>
<dbReference type="PANTHER" id="PTHR46470">
    <property type="entry name" value="N-ACYLNEURAMINATE-9-PHOSPHATASE"/>
    <property type="match status" value="1"/>
</dbReference>
<dbReference type="EMBL" id="STGY01000057">
    <property type="protein sequence ID" value="THV40239.1"/>
    <property type="molecule type" value="Genomic_DNA"/>
</dbReference>
<evidence type="ECO:0000313" key="4">
    <source>
        <dbReference type="EMBL" id="THV40239.1"/>
    </source>
</evidence>
<dbReference type="Gene3D" id="3.40.50.1000">
    <property type="entry name" value="HAD superfamily/HAD-like"/>
    <property type="match status" value="1"/>
</dbReference>
<dbReference type="InterPro" id="IPR036412">
    <property type="entry name" value="HAD-like_sf"/>
</dbReference>
<reference evidence="4 5" key="2">
    <citation type="submission" date="2019-05" db="EMBL/GenBank/DDBJ databases">
        <title>Glycomyces buryatensis sp. nov.</title>
        <authorList>
            <person name="Nikitina E."/>
        </authorList>
    </citation>
    <scope>NUCLEOTIDE SEQUENCE [LARGE SCALE GENOMIC DNA]</scope>
    <source>
        <strain evidence="4 5">18</strain>
    </source>
</reference>
<comment type="cofactor">
    <cofactor evidence="1">
        <name>Mg(2+)</name>
        <dbReference type="ChEBI" id="CHEBI:18420"/>
    </cofactor>
</comment>
<dbReference type="OrthoDB" id="9810501at2"/>
<dbReference type="InterPro" id="IPR006439">
    <property type="entry name" value="HAD-SF_hydro_IA"/>
</dbReference>
<dbReference type="Pfam" id="PF00702">
    <property type="entry name" value="Hydrolase"/>
    <property type="match status" value="1"/>
</dbReference>
<reference evidence="5" key="1">
    <citation type="submission" date="2019-04" db="EMBL/GenBank/DDBJ databases">
        <title>Nocardioides xinjiangensis sp. nov.</title>
        <authorList>
            <person name="Liu S."/>
        </authorList>
    </citation>
    <scope>NUCLEOTIDE SEQUENCE [LARGE SCALE GENOMIC DNA]</scope>
    <source>
        <strain evidence="5">18</strain>
    </source>
</reference>
<organism evidence="4 5">
    <name type="scientific">Glycomyces buryatensis</name>
    <dbReference type="NCBI Taxonomy" id="2570927"/>
    <lineage>
        <taxon>Bacteria</taxon>
        <taxon>Bacillati</taxon>
        <taxon>Actinomycetota</taxon>
        <taxon>Actinomycetes</taxon>
        <taxon>Glycomycetales</taxon>
        <taxon>Glycomycetaceae</taxon>
        <taxon>Glycomyces</taxon>
    </lineage>
</organism>
<dbReference type="AlphaFoldDB" id="A0A4S8QFX9"/>
<keyword evidence="5" id="KW-1185">Reference proteome</keyword>
<evidence type="ECO:0000256" key="3">
    <source>
        <dbReference type="ARBA" id="ARBA00022842"/>
    </source>
</evidence>
<dbReference type="InterPro" id="IPR051400">
    <property type="entry name" value="HAD-like_hydrolase"/>
</dbReference>
<keyword evidence="2 4" id="KW-0378">Hydrolase</keyword>
<dbReference type="GO" id="GO:0016787">
    <property type="term" value="F:hydrolase activity"/>
    <property type="evidence" value="ECO:0007669"/>
    <property type="project" value="UniProtKB-KW"/>
</dbReference>
<dbReference type="InterPro" id="IPR023214">
    <property type="entry name" value="HAD_sf"/>
</dbReference>
<accession>A0A4S8QFX9</accession>
<name>A0A4S8QFX9_9ACTN</name>
<evidence type="ECO:0000256" key="1">
    <source>
        <dbReference type="ARBA" id="ARBA00001946"/>
    </source>
</evidence>
<comment type="caution">
    <text evidence="4">The sequence shown here is derived from an EMBL/GenBank/DDBJ whole genome shotgun (WGS) entry which is preliminary data.</text>
</comment>
<evidence type="ECO:0000256" key="2">
    <source>
        <dbReference type="ARBA" id="ARBA00022801"/>
    </source>
</evidence>
<proteinExistence type="predicted"/>
<dbReference type="SUPFAM" id="SSF56784">
    <property type="entry name" value="HAD-like"/>
    <property type="match status" value="1"/>
</dbReference>
<dbReference type="NCBIfam" id="TIGR01549">
    <property type="entry name" value="HAD-SF-IA-v1"/>
    <property type="match status" value="1"/>
</dbReference>
<dbReference type="PANTHER" id="PTHR46470:SF4">
    <property type="entry name" value="5-AMINO-6-(5-PHOSPHO-D-RIBITYLAMINO)URACIL PHOSPHATASE YIGB"/>
    <property type="match status" value="1"/>
</dbReference>
<evidence type="ECO:0000313" key="5">
    <source>
        <dbReference type="Proteomes" id="UP000308760"/>
    </source>
</evidence>
<keyword evidence="3" id="KW-0460">Magnesium</keyword>
<protein>
    <submittedName>
        <fullName evidence="4">HAD family hydrolase</fullName>
    </submittedName>
</protein>